<dbReference type="AlphaFoldDB" id="A0AAV5UVR4"/>
<organism evidence="1 2">
    <name type="scientific">Pristionchus fissidentatus</name>
    <dbReference type="NCBI Taxonomy" id="1538716"/>
    <lineage>
        <taxon>Eukaryota</taxon>
        <taxon>Metazoa</taxon>
        <taxon>Ecdysozoa</taxon>
        <taxon>Nematoda</taxon>
        <taxon>Chromadorea</taxon>
        <taxon>Rhabditida</taxon>
        <taxon>Rhabditina</taxon>
        <taxon>Diplogasteromorpha</taxon>
        <taxon>Diplogasteroidea</taxon>
        <taxon>Neodiplogasteridae</taxon>
        <taxon>Pristionchus</taxon>
    </lineage>
</organism>
<evidence type="ECO:0000313" key="2">
    <source>
        <dbReference type="Proteomes" id="UP001432322"/>
    </source>
</evidence>
<dbReference type="Proteomes" id="UP001432322">
    <property type="component" value="Unassembled WGS sequence"/>
</dbReference>
<evidence type="ECO:0000313" key="1">
    <source>
        <dbReference type="EMBL" id="GMT10240.1"/>
    </source>
</evidence>
<gene>
    <name evidence="1" type="ORF">PFISCL1PPCAC_1537</name>
</gene>
<comment type="caution">
    <text evidence="1">The sequence shown here is derived from an EMBL/GenBank/DDBJ whole genome shotgun (WGS) entry which is preliminary data.</text>
</comment>
<protein>
    <submittedName>
        <fullName evidence="1">Uncharacterized protein</fullName>
    </submittedName>
</protein>
<name>A0AAV5UVR4_9BILA</name>
<accession>A0AAV5UVR4</accession>
<feature type="non-terminal residue" evidence="1">
    <location>
        <position position="1"/>
    </location>
</feature>
<dbReference type="EMBL" id="BTSY01000001">
    <property type="protein sequence ID" value="GMT10240.1"/>
    <property type="molecule type" value="Genomic_DNA"/>
</dbReference>
<reference evidence="1" key="1">
    <citation type="submission" date="2023-10" db="EMBL/GenBank/DDBJ databases">
        <title>Genome assembly of Pristionchus species.</title>
        <authorList>
            <person name="Yoshida K."/>
            <person name="Sommer R.J."/>
        </authorList>
    </citation>
    <scope>NUCLEOTIDE SEQUENCE</scope>
    <source>
        <strain evidence="1">RS5133</strain>
    </source>
</reference>
<sequence>SQSVIYQQNGKQIQIFFLFYLHSTRTSALAERHQFERPLDSPRISSPLLPLYPRFMKPLASGPQYCSLPSIWVICLGRLVERQSRQSSILC</sequence>
<proteinExistence type="predicted"/>
<keyword evidence="2" id="KW-1185">Reference proteome</keyword>